<dbReference type="Proteomes" id="UP001059041">
    <property type="component" value="Linkage Group LG13"/>
</dbReference>
<dbReference type="EMBL" id="JAFHDT010000013">
    <property type="protein sequence ID" value="KAI7801929.1"/>
    <property type="molecule type" value="Genomic_DNA"/>
</dbReference>
<sequence length="153" mass="17230">KDQQTAKDAEEFALLYQENDFIPEAQETEVKDIQEPISTVVLNQHQRKSPKKRGKQAAVKRSWTPDECAAVERHLKKFIVRNQVPGKIDCESCIDAEPQTLGTRDWKSVGPLERVDPTIVPLPWILPGKLRILHPVGKQSLSVNPTSQMLGLS</sequence>
<organism evidence="1 2">
    <name type="scientific">Triplophysa rosa</name>
    <name type="common">Cave loach</name>
    <dbReference type="NCBI Taxonomy" id="992332"/>
    <lineage>
        <taxon>Eukaryota</taxon>
        <taxon>Metazoa</taxon>
        <taxon>Chordata</taxon>
        <taxon>Craniata</taxon>
        <taxon>Vertebrata</taxon>
        <taxon>Euteleostomi</taxon>
        <taxon>Actinopterygii</taxon>
        <taxon>Neopterygii</taxon>
        <taxon>Teleostei</taxon>
        <taxon>Ostariophysi</taxon>
        <taxon>Cypriniformes</taxon>
        <taxon>Nemacheilidae</taxon>
        <taxon>Triplophysa</taxon>
    </lineage>
</organism>
<name>A0A9W7TS71_TRIRA</name>
<comment type="caution">
    <text evidence="1">The sequence shown here is derived from an EMBL/GenBank/DDBJ whole genome shotgun (WGS) entry which is preliminary data.</text>
</comment>
<evidence type="ECO:0000313" key="1">
    <source>
        <dbReference type="EMBL" id="KAI7801929.1"/>
    </source>
</evidence>
<keyword evidence="2" id="KW-1185">Reference proteome</keyword>
<protein>
    <submittedName>
        <fullName evidence="1">Uncharacterized protein</fullName>
    </submittedName>
</protein>
<accession>A0A9W7TS71</accession>
<dbReference type="AlphaFoldDB" id="A0A9W7TS71"/>
<feature type="non-terminal residue" evidence="1">
    <location>
        <position position="153"/>
    </location>
</feature>
<gene>
    <name evidence="1" type="ORF">IRJ41_017835</name>
</gene>
<proteinExistence type="predicted"/>
<dbReference type="PANTHER" id="PTHR33480:SF5">
    <property type="entry name" value="SI:DKEY-51D8.9"/>
    <property type="match status" value="1"/>
</dbReference>
<dbReference type="PANTHER" id="PTHR33480">
    <property type="entry name" value="SET DOMAIN-CONTAINING PROTEIN-RELATED"/>
    <property type="match status" value="1"/>
</dbReference>
<reference evidence="1" key="1">
    <citation type="submission" date="2021-02" db="EMBL/GenBank/DDBJ databases">
        <title>Comparative genomics reveals that relaxation of natural selection precedes convergent phenotypic evolution of cavefish.</title>
        <authorList>
            <person name="Peng Z."/>
        </authorList>
    </citation>
    <scope>NUCLEOTIDE SEQUENCE</scope>
    <source>
        <tissue evidence="1">Muscle</tissue>
    </source>
</reference>
<evidence type="ECO:0000313" key="2">
    <source>
        <dbReference type="Proteomes" id="UP001059041"/>
    </source>
</evidence>